<dbReference type="InterPro" id="IPR036249">
    <property type="entry name" value="Thioredoxin-like_sf"/>
</dbReference>
<dbReference type="AlphaFoldDB" id="A0A8B6CBT0"/>
<dbReference type="GO" id="GO:0015035">
    <property type="term" value="F:protein-disulfide reductase activity"/>
    <property type="evidence" value="ECO:0007669"/>
    <property type="project" value="TreeGrafter"/>
</dbReference>
<evidence type="ECO:0000256" key="1">
    <source>
        <dbReference type="ARBA" id="ARBA00022448"/>
    </source>
</evidence>
<organism evidence="5 6">
    <name type="scientific">Mytilus galloprovincialis</name>
    <name type="common">Mediterranean mussel</name>
    <dbReference type="NCBI Taxonomy" id="29158"/>
    <lineage>
        <taxon>Eukaryota</taxon>
        <taxon>Metazoa</taxon>
        <taxon>Spiralia</taxon>
        <taxon>Lophotrochozoa</taxon>
        <taxon>Mollusca</taxon>
        <taxon>Bivalvia</taxon>
        <taxon>Autobranchia</taxon>
        <taxon>Pteriomorphia</taxon>
        <taxon>Mytilida</taxon>
        <taxon>Mytiloidea</taxon>
        <taxon>Mytilidae</taxon>
        <taxon>Mytilinae</taxon>
        <taxon>Mytilus</taxon>
    </lineage>
</organism>
<protein>
    <submittedName>
        <fullName evidence="5">Thioredoxin 1</fullName>
    </submittedName>
</protein>
<feature type="domain" description="Thioredoxin" evidence="4">
    <location>
        <begin position="81"/>
        <end position="202"/>
    </location>
</feature>
<gene>
    <name evidence="5" type="ORF">MGAL_10B071769</name>
</gene>
<dbReference type="PROSITE" id="PS00194">
    <property type="entry name" value="THIOREDOXIN_1"/>
    <property type="match status" value="1"/>
</dbReference>
<evidence type="ECO:0000259" key="4">
    <source>
        <dbReference type="PROSITE" id="PS51352"/>
    </source>
</evidence>
<proteinExistence type="predicted"/>
<keyword evidence="1" id="KW-0813">Transport</keyword>
<keyword evidence="3" id="KW-1015">Disulfide bond</keyword>
<dbReference type="CDD" id="cd02947">
    <property type="entry name" value="TRX_family"/>
    <property type="match status" value="1"/>
</dbReference>
<dbReference type="SUPFAM" id="SSF52833">
    <property type="entry name" value="Thioredoxin-like"/>
    <property type="match status" value="1"/>
</dbReference>
<dbReference type="PANTHER" id="PTHR45663:SF11">
    <property type="entry name" value="GEO12009P1"/>
    <property type="match status" value="1"/>
</dbReference>
<dbReference type="InterPro" id="IPR013766">
    <property type="entry name" value="Thioredoxin_domain"/>
</dbReference>
<dbReference type="InterPro" id="IPR017937">
    <property type="entry name" value="Thioredoxin_CS"/>
</dbReference>
<evidence type="ECO:0000256" key="3">
    <source>
        <dbReference type="ARBA" id="ARBA00023157"/>
    </source>
</evidence>
<name>A0A8B6CBT0_MYTGA</name>
<dbReference type="Proteomes" id="UP000596742">
    <property type="component" value="Unassembled WGS sequence"/>
</dbReference>
<accession>A0A8B6CBT0</accession>
<reference evidence="5" key="1">
    <citation type="submission" date="2018-11" db="EMBL/GenBank/DDBJ databases">
        <authorList>
            <person name="Alioto T."/>
            <person name="Alioto T."/>
        </authorList>
    </citation>
    <scope>NUCLEOTIDE SEQUENCE</scope>
</reference>
<keyword evidence="2" id="KW-0249">Electron transport</keyword>
<dbReference type="GO" id="GO:0005737">
    <property type="term" value="C:cytoplasm"/>
    <property type="evidence" value="ECO:0007669"/>
    <property type="project" value="TreeGrafter"/>
</dbReference>
<keyword evidence="6" id="KW-1185">Reference proteome</keyword>
<evidence type="ECO:0000313" key="6">
    <source>
        <dbReference type="Proteomes" id="UP000596742"/>
    </source>
</evidence>
<dbReference type="OrthoDB" id="19690at2759"/>
<dbReference type="Pfam" id="PF00085">
    <property type="entry name" value="Thioredoxin"/>
    <property type="match status" value="1"/>
</dbReference>
<sequence>MTIQISTRIYLQYGHLFTPYLRMVIGSRQKLSRNTADTCLSKFSTQTFSQKSCSCQFLTHKLVQKQKLLSITLQATVRQSLECLSTEPNFEQFIIQSEIDFDKKVLESPIPVVVYFYTRTCVPCAVMAPILEDIIVSYGTVINYFKVDVDSHRTLAKTYVQGKSGVKIMPTLIGMKNGQVFSKIRGLKSEEQIKKFVDNLVIWKSTLNLYCQYIFIVLC</sequence>
<evidence type="ECO:0000256" key="2">
    <source>
        <dbReference type="ARBA" id="ARBA00022982"/>
    </source>
</evidence>
<dbReference type="PANTHER" id="PTHR45663">
    <property type="entry name" value="GEO12009P1"/>
    <property type="match status" value="1"/>
</dbReference>
<dbReference type="EMBL" id="UYJE01001476">
    <property type="protein sequence ID" value="VDI02419.1"/>
    <property type="molecule type" value="Genomic_DNA"/>
</dbReference>
<comment type="caution">
    <text evidence="5">The sequence shown here is derived from an EMBL/GenBank/DDBJ whole genome shotgun (WGS) entry which is preliminary data.</text>
</comment>
<evidence type="ECO:0000313" key="5">
    <source>
        <dbReference type="EMBL" id="VDI02419.1"/>
    </source>
</evidence>
<dbReference type="PROSITE" id="PS51352">
    <property type="entry name" value="THIOREDOXIN_2"/>
    <property type="match status" value="1"/>
</dbReference>
<dbReference type="Gene3D" id="3.40.30.10">
    <property type="entry name" value="Glutaredoxin"/>
    <property type="match status" value="1"/>
</dbReference>